<dbReference type="STRING" id="1079859.SAMN04515674_112103"/>
<name>A0A1I5WPU9_9BACT</name>
<dbReference type="Proteomes" id="UP000199306">
    <property type="component" value="Unassembled WGS sequence"/>
</dbReference>
<evidence type="ECO:0000313" key="2">
    <source>
        <dbReference type="EMBL" id="SFQ21812.1"/>
    </source>
</evidence>
<keyword evidence="3" id="KW-1185">Reference proteome</keyword>
<gene>
    <name evidence="2" type="ORF">SAMN04515674_112103</name>
</gene>
<dbReference type="AlphaFoldDB" id="A0A1I5WPU9"/>
<protein>
    <recommendedName>
        <fullName evidence="4">Type 1 periplasmic binding fold superfamily protein</fullName>
    </recommendedName>
</protein>
<feature type="region of interest" description="Disordered" evidence="1">
    <location>
        <begin position="155"/>
        <end position="174"/>
    </location>
</feature>
<dbReference type="RefSeq" id="WP_092018641.1">
    <property type="nucleotide sequence ID" value="NZ_FOXH01000012.1"/>
</dbReference>
<evidence type="ECO:0000313" key="3">
    <source>
        <dbReference type="Proteomes" id="UP000199306"/>
    </source>
</evidence>
<evidence type="ECO:0000256" key="1">
    <source>
        <dbReference type="SAM" id="MobiDB-lite"/>
    </source>
</evidence>
<accession>A0A1I5WPU9</accession>
<proteinExistence type="predicted"/>
<dbReference type="OrthoDB" id="713689at2"/>
<dbReference type="PROSITE" id="PS51257">
    <property type="entry name" value="PROKAR_LIPOPROTEIN"/>
    <property type="match status" value="1"/>
</dbReference>
<dbReference type="EMBL" id="FOXH01000012">
    <property type="protein sequence ID" value="SFQ21812.1"/>
    <property type="molecule type" value="Genomic_DNA"/>
</dbReference>
<reference evidence="2 3" key="1">
    <citation type="submission" date="2016-10" db="EMBL/GenBank/DDBJ databases">
        <authorList>
            <person name="de Groot N.N."/>
        </authorList>
    </citation>
    <scope>NUCLEOTIDE SEQUENCE [LARGE SCALE GENOMIC DNA]</scope>
    <source>
        <strain evidence="3">E92,LMG 26720,CCM 7988</strain>
    </source>
</reference>
<evidence type="ECO:0008006" key="4">
    <source>
        <dbReference type="Google" id="ProtNLM"/>
    </source>
</evidence>
<organism evidence="2 3">
    <name type="scientific">Pseudarcicella hirudinis</name>
    <dbReference type="NCBI Taxonomy" id="1079859"/>
    <lineage>
        <taxon>Bacteria</taxon>
        <taxon>Pseudomonadati</taxon>
        <taxon>Bacteroidota</taxon>
        <taxon>Cytophagia</taxon>
        <taxon>Cytophagales</taxon>
        <taxon>Flectobacillaceae</taxon>
        <taxon>Pseudarcicella</taxon>
    </lineage>
</organism>
<sequence length="183" mass="19944">MKLLQKSIWTAALLGLMMTSCSKKDDPQPVDDNELITAVKLSFTEGGVTKSFNARSSKKNDVFDIFDTISLQPNKTYSYSIEILDESKTPVDDITAGIKEEKDMHLFVFKPNPASLIAFTDLDKDSRNLPVGLTATVKTGAAGTGKLQVILRHQPPVNGKPVKDGTETPGSTDMDITLNVEVK</sequence>